<keyword evidence="6" id="KW-1185">Reference proteome</keyword>
<comment type="caution">
    <text evidence="5">The sequence shown here is derived from an EMBL/GenBank/DDBJ whole genome shotgun (WGS) entry which is preliminary data.</text>
</comment>
<reference evidence="5 6" key="1">
    <citation type="submission" date="2018-08" db="EMBL/GenBank/DDBJ databases">
        <title>Fulvimarina sp. 85, whole genome shotgun sequence.</title>
        <authorList>
            <person name="Tuo L."/>
        </authorList>
    </citation>
    <scope>NUCLEOTIDE SEQUENCE [LARGE SCALE GENOMIC DNA]</scope>
    <source>
        <strain evidence="5 6">85</strain>
    </source>
</reference>
<evidence type="ECO:0000313" key="5">
    <source>
        <dbReference type="EMBL" id="RFC64087.1"/>
    </source>
</evidence>
<dbReference type="AlphaFoldDB" id="A0A371X4F1"/>
<dbReference type="Proteomes" id="UP000264310">
    <property type="component" value="Unassembled WGS sequence"/>
</dbReference>
<dbReference type="OrthoDB" id="9788334at2"/>
<dbReference type="Pfam" id="PF00460">
    <property type="entry name" value="Flg_bb_rod"/>
    <property type="match status" value="1"/>
</dbReference>
<comment type="subcellular location">
    <subcellularLocation>
        <location evidence="1">Bacterial flagellum basal body</location>
    </subcellularLocation>
</comment>
<feature type="region of interest" description="Disordered" evidence="3">
    <location>
        <begin position="55"/>
        <end position="87"/>
    </location>
</feature>
<dbReference type="RefSeq" id="WP_116682506.1">
    <property type="nucleotide sequence ID" value="NZ_QURL01000003.1"/>
</dbReference>
<dbReference type="InterPro" id="IPR001444">
    <property type="entry name" value="Flag_bb_rod_N"/>
</dbReference>
<evidence type="ECO:0000256" key="1">
    <source>
        <dbReference type="ARBA" id="ARBA00004117"/>
    </source>
</evidence>
<evidence type="ECO:0000313" key="6">
    <source>
        <dbReference type="Proteomes" id="UP000264310"/>
    </source>
</evidence>
<dbReference type="NCBIfam" id="NF004653">
    <property type="entry name" value="PRK06003.1"/>
    <property type="match status" value="1"/>
</dbReference>
<feature type="domain" description="Flagellar basal body rod protein N-terminal" evidence="4">
    <location>
        <begin position="19"/>
        <end position="37"/>
    </location>
</feature>
<protein>
    <submittedName>
        <fullName evidence="5">Flagellar basal body rod protein FlgB</fullName>
    </submittedName>
</protein>
<dbReference type="InterPro" id="IPR019776">
    <property type="entry name" value="Flagellar_basal_body_rod_CS"/>
</dbReference>
<dbReference type="GO" id="GO:0009425">
    <property type="term" value="C:bacterial-type flagellum basal body"/>
    <property type="evidence" value="ECO:0007669"/>
    <property type="project" value="UniProtKB-SubCell"/>
</dbReference>
<evidence type="ECO:0000259" key="4">
    <source>
        <dbReference type="Pfam" id="PF00460"/>
    </source>
</evidence>
<accession>A0A371X4F1</accession>
<evidence type="ECO:0000256" key="2">
    <source>
        <dbReference type="ARBA" id="ARBA00009677"/>
    </source>
</evidence>
<feature type="compositionally biased region" description="Basic and acidic residues" evidence="3">
    <location>
        <begin position="73"/>
        <end position="85"/>
    </location>
</feature>
<keyword evidence="5" id="KW-0282">Flagellum</keyword>
<proteinExistence type="inferred from homology"/>
<sequence length="126" mass="13618">MDQVYLLSLASRQAEWLTQRQAVVAENVANVNSPGYTAKDITPFSEILDNTALTQAGSSPMHLAGGGAPRGGGETREAGTWDVKHSGNSVTVEQEMLKAGEVSRDYSLNTSIVKSFHRMYMSTIRA</sequence>
<evidence type="ECO:0000256" key="3">
    <source>
        <dbReference type="SAM" id="MobiDB-lite"/>
    </source>
</evidence>
<gene>
    <name evidence="5" type="primary">flgB</name>
    <name evidence="5" type="ORF">DYI37_06910</name>
</gene>
<organism evidence="5 6">
    <name type="scientific">Fulvimarina endophytica</name>
    <dbReference type="NCBI Taxonomy" id="2293836"/>
    <lineage>
        <taxon>Bacteria</taxon>
        <taxon>Pseudomonadati</taxon>
        <taxon>Pseudomonadota</taxon>
        <taxon>Alphaproteobacteria</taxon>
        <taxon>Hyphomicrobiales</taxon>
        <taxon>Aurantimonadaceae</taxon>
        <taxon>Fulvimarina</taxon>
    </lineage>
</organism>
<name>A0A371X4F1_9HYPH</name>
<dbReference type="PROSITE" id="PS00588">
    <property type="entry name" value="FLAGELLA_BB_ROD"/>
    <property type="match status" value="1"/>
</dbReference>
<dbReference type="EMBL" id="QURL01000003">
    <property type="protein sequence ID" value="RFC64087.1"/>
    <property type="molecule type" value="Genomic_DNA"/>
</dbReference>
<comment type="similarity">
    <text evidence="2">Belongs to the flagella basal body rod proteins family.</text>
</comment>
<keyword evidence="5" id="KW-0966">Cell projection</keyword>
<keyword evidence="5" id="KW-0969">Cilium</keyword>